<evidence type="ECO:0000256" key="3">
    <source>
        <dbReference type="ARBA" id="ARBA00022692"/>
    </source>
</evidence>
<dbReference type="Proteomes" id="UP001283361">
    <property type="component" value="Unassembled WGS sequence"/>
</dbReference>
<feature type="compositionally biased region" description="Polar residues" evidence="8">
    <location>
        <begin position="1392"/>
        <end position="1407"/>
    </location>
</feature>
<comment type="similarity">
    <text evidence="2">Belongs to the polycystin family.</text>
</comment>
<evidence type="ECO:0000256" key="2">
    <source>
        <dbReference type="ARBA" id="ARBA00007200"/>
    </source>
</evidence>
<feature type="compositionally biased region" description="Basic and acidic residues" evidence="8">
    <location>
        <begin position="750"/>
        <end position="767"/>
    </location>
</feature>
<feature type="transmembrane region" description="Helical" evidence="9">
    <location>
        <begin position="1611"/>
        <end position="1631"/>
    </location>
</feature>
<keyword evidence="3 9" id="KW-0812">Transmembrane</keyword>
<dbReference type="GO" id="GO:0016020">
    <property type="term" value="C:membrane"/>
    <property type="evidence" value="ECO:0007669"/>
    <property type="project" value="UniProtKB-SubCell"/>
</dbReference>
<keyword evidence="12" id="KW-1185">Reference proteome</keyword>
<feature type="compositionally biased region" description="Basic and acidic residues" evidence="8">
    <location>
        <begin position="872"/>
        <end position="881"/>
    </location>
</feature>
<evidence type="ECO:0000256" key="9">
    <source>
        <dbReference type="SAM" id="Phobius"/>
    </source>
</evidence>
<evidence type="ECO:0000313" key="12">
    <source>
        <dbReference type="Proteomes" id="UP001283361"/>
    </source>
</evidence>
<feature type="transmembrane region" description="Helical" evidence="9">
    <location>
        <begin position="1994"/>
        <end position="2015"/>
    </location>
</feature>
<dbReference type="Pfam" id="PF20519">
    <property type="entry name" value="Polycystin_dom"/>
    <property type="match status" value="1"/>
</dbReference>
<protein>
    <recommendedName>
        <fullName evidence="10">PLAT domain-containing protein</fullName>
    </recommendedName>
</protein>
<dbReference type="EMBL" id="JAWDGP010006766">
    <property type="protein sequence ID" value="KAK3735764.1"/>
    <property type="molecule type" value="Genomic_DNA"/>
</dbReference>
<feature type="compositionally biased region" description="Polar residues" evidence="8">
    <location>
        <begin position="975"/>
        <end position="984"/>
    </location>
</feature>
<sequence length="2148" mass="245251">MTVFMWWTDFSDYGSSVFLEAHMGVIRASILIPWEVVVGTLSFHGLSNTRLRREDNLINNVVVMTKRLVFNRDPRVSLTYGMVDLYTELKTTHQEIHLLPREKPIVIRFEKKQMNHTKAQNGQDMLMRVLEAKNKVVDSTCIIFAVARTDRYNLTLGIETNSRLYNFSFAALPAKYPSEYLNFIGAKFVEVTDKVAYFMPRAPKYYKFEYPMSRFFFMLRVPTVFGTGFGQPSIQKAIEQDSDFYGHLLRKKRDMAHPDFQPLLRNYSLVDKRNNVTITVKIHRSDCFYLYKKSWRTDKKCQSVPSRNPNEVKCNCYVSAVYSAKKGLAMEHLRDFEPRVLDYYGPTLLPAFFILICLIIALFYCYWAFFQDVQEMECLESRCTVFVVQGQTHVVKNVYHPDSPEQFLVCINTGAMPGSGTVNRVSFLLVGEVGSTQLVKPEGKFCFSTGSEIWFLMSSDLVIGHIVGVTINNDRIVSGSDFHPWILKRVVVYSRRFNHVIVFEANKTLGIHLPSLVLPSVPHRSKRGAELFIRFWNITKTYHIVGSVVFHVPGRGVSRWQNALSSLTVLMTSAGLAIETLGPPKPVYHLNVLHALGVYGYAAAILRLSSFTFCLAIFLKLLFSLIFRKRVGVIWYSQLGSQDIVWQGPPKNPQVVETWLTNKRPLSEEPEVNPKWLIRRLYFPQWLARHMAKIEARKERARAKGEREPGATEQQEETEPPARLNIKSEAGAKQAVDSRSQPDTAVWRSVARDVAEKTPVKPKEAEKLSSNVQTASGTKHEDDSTIRFGVGLGIRKRSEVSTSVDGAPLKVVGSLSSKQVSYATFSTHNLTLSKEGSYVVSETSVGQESSQIRLTPETSADSNVNRGGSCVKESETNERSCREQVVDESQDSQINSVRESTLNTINPRPNETRVDRSDITCLEISQRRSLKPDCFATNRFRLYVSALEKVGLHPFESQHQELTIPNLTFVSETEPSLSSASLSTKLEKCETVRSRMDSKRHTEDQLSKQGTQEDHLIEQGTQEDQLNKQGTQEDQHIKQGTQNDQLSKQGTQQDHLIEQGTQEDQLSKQGTKEDHLIEQGTRKDQVTENGTIFCSSDSERFHDETSNDPSESTLLTSCAERSMLSQKEEESNVFKSIPTFGHIPRTVSFRHFYFRPMIIKGPKPGQWHRVSNVYSNVRFLRKARYLEKLVKDYDLDTMIPSPRPASCLSSELGRDGEERSSGELASREGKASNVSVADRDGVCLCEKYCSLLYQEKPLESISATGEDTSPTKYHCTSNATGRALLDKRKRKSEARRFSKLASVWPGIKCSFLGSLIRRISSLSGRGRKEKNLESSCAGQSSVSEACMSLSAASLVQPTRSDPQGQAPSCCGELDTDSVHAAHSKSTLRDQNRSAQMASHPSSQSTDVDTAEEGSEAADRNSIGYEVSTSVEYPVRRTRWKSQILDAKSRPGCCLRLCYRICDFFLTFWSLKIAIVKMLVLLICVLVTILGCGWVCVNSIYYSLQQGVEWFLVLLIVLLLEALLLEPLVFLVCAFISSQLWKTPHIINECLQRFKTVTDDLFYRDWMIYLSVADRHLTSIVHHQAAPASASLFHLHDKIHKALKRVIGHPDVVFHTGVYWLIIYTACILVLVNTQTDVYQSHMQATYIGHKLGLAPSRTQQPIDVDKMWTYIEDRFRIGLIHMEASLNQSVIPWRTLNVSKKTTGSMLFTSVRLKQIRAKRPPVKECSPLPVIQIDQLRQCNYALTKDNMETGDFGFDWTDVINKGFHNRWSYLPDGSSMFGVIDLLPRYGFWEAIFFDQDTTLHSLKQIRHSNWIDENTRFLVLDFSIVNFNSHIASSYRITFDFKRSAPFWSSTSFHFRYEQPGNQYYYMILVGVIFLNISTYNIVKELMLVYKTGVCEYLTQIDSYTEILKVLLSFLLCYVYFRKMYLSKALINDLKYSYLLRDTTAFVDFFEMAMMDYLYTVAGGFLAFVCISQIFVMLSKIRRLLVFIRLLYSAVTLFYMPLIVGMGFAFLSNNLFGKTNENFSSFAVSYLMINQYFIKPRAIYESLTEAHPYIGPYFVFFLGFCINLFMLNFFIAFLNEAYSSIQNQVRIESYKVREKTKLEYVYEFLGIQSTITWDIEDDIITRDKAKDRDFMADIKRLRVD</sequence>
<keyword evidence="6 9" id="KW-0472">Membrane</keyword>
<feature type="compositionally biased region" description="Polar residues" evidence="8">
    <location>
        <begin position="1038"/>
        <end position="1069"/>
    </location>
</feature>
<proteinExistence type="inferred from homology"/>
<dbReference type="InterPro" id="IPR046791">
    <property type="entry name" value="Polycystin_dom"/>
</dbReference>
<name>A0AAE0Y962_9GAST</name>
<evidence type="ECO:0000256" key="4">
    <source>
        <dbReference type="ARBA" id="ARBA00022729"/>
    </source>
</evidence>
<feature type="transmembrane region" description="Helical" evidence="9">
    <location>
        <begin position="2061"/>
        <end position="2082"/>
    </location>
</feature>
<evidence type="ECO:0000259" key="10">
    <source>
        <dbReference type="PROSITE" id="PS50095"/>
    </source>
</evidence>
<dbReference type="PROSITE" id="PS50095">
    <property type="entry name" value="PLAT"/>
    <property type="match status" value="1"/>
</dbReference>
<evidence type="ECO:0000256" key="5">
    <source>
        <dbReference type="ARBA" id="ARBA00022989"/>
    </source>
</evidence>
<feature type="region of interest" description="Disordered" evidence="8">
    <location>
        <begin position="698"/>
        <end position="782"/>
    </location>
</feature>
<gene>
    <name evidence="11" type="ORF">RRG08_036812</name>
</gene>
<evidence type="ECO:0000256" key="8">
    <source>
        <dbReference type="SAM" id="MobiDB-lite"/>
    </source>
</evidence>
<feature type="transmembrane region" description="Helical" evidence="9">
    <location>
        <begin position="1961"/>
        <end position="1982"/>
    </location>
</feature>
<dbReference type="InterPro" id="IPR051223">
    <property type="entry name" value="Polycystin"/>
</dbReference>
<keyword evidence="5 9" id="KW-1133">Transmembrane helix</keyword>
<dbReference type="Gene3D" id="2.60.60.20">
    <property type="entry name" value="PLAT/LH2 domain"/>
    <property type="match status" value="1"/>
</dbReference>
<dbReference type="SUPFAM" id="SSF49723">
    <property type="entry name" value="Lipase/lipooxygenase domain (PLAT/LH2 domain)"/>
    <property type="match status" value="1"/>
</dbReference>
<feature type="domain" description="PLAT" evidence="10">
    <location>
        <begin position="405"/>
        <end position="523"/>
    </location>
</feature>
<dbReference type="InterPro" id="IPR036392">
    <property type="entry name" value="PLAT/LH2_dom_sf"/>
</dbReference>
<organism evidence="11 12">
    <name type="scientific">Elysia crispata</name>
    <name type="common">lettuce slug</name>
    <dbReference type="NCBI Taxonomy" id="231223"/>
    <lineage>
        <taxon>Eukaryota</taxon>
        <taxon>Metazoa</taxon>
        <taxon>Spiralia</taxon>
        <taxon>Lophotrochozoa</taxon>
        <taxon>Mollusca</taxon>
        <taxon>Gastropoda</taxon>
        <taxon>Heterobranchia</taxon>
        <taxon>Euthyneura</taxon>
        <taxon>Panpulmonata</taxon>
        <taxon>Sacoglossa</taxon>
        <taxon>Placobranchoidea</taxon>
        <taxon>Plakobranchidae</taxon>
        <taxon>Elysia</taxon>
    </lineage>
</organism>
<evidence type="ECO:0000256" key="6">
    <source>
        <dbReference type="ARBA" id="ARBA00023136"/>
    </source>
</evidence>
<dbReference type="InterPro" id="IPR001024">
    <property type="entry name" value="PLAT/LH2_dom"/>
</dbReference>
<accession>A0AAE0Y962</accession>
<feature type="region of interest" description="Disordered" evidence="8">
    <location>
        <begin position="849"/>
        <end position="881"/>
    </location>
</feature>
<feature type="compositionally biased region" description="Basic and acidic residues" evidence="8">
    <location>
        <begin position="698"/>
        <end position="710"/>
    </location>
</feature>
<feature type="transmembrane region" description="Helical" evidence="9">
    <location>
        <begin position="348"/>
        <end position="369"/>
    </location>
</feature>
<comment type="subcellular location">
    <subcellularLocation>
        <location evidence="1">Membrane</location>
        <topology evidence="1">Multi-pass membrane protein</topology>
    </subcellularLocation>
</comment>
<feature type="transmembrane region" description="Helical" evidence="9">
    <location>
        <begin position="598"/>
        <end position="623"/>
    </location>
</feature>
<feature type="compositionally biased region" description="Polar residues" evidence="8">
    <location>
        <begin position="1019"/>
        <end position="1030"/>
    </location>
</feature>
<feature type="compositionally biased region" description="Polar residues" evidence="8">
    <location>
        <begin position="768"/>
        <end position="777"/>
    </location>
</feature>
<dbReference type="Pfam" id="PF08016">
    <property type="entry name" value="PKD_channel"/>
    <property type="match status" value="1"/>
</dbReference>
<feature type="transmembrane region" description="Helical" evidence="9">
    <location>
        <begin position="1478"/>
        <end position="1503"/>
    </location>
</feature>
<feature type="region of interest" description="Disordered" evidence="8">
    <location>
        <begin position="1206"/>
        <end position="1230"/>
    </location>
</feature>
<evidence type="ECO:0000256" key="1">
    <source>
        <dbReference type="ARBA" id="ARBA00004141"/>
    </source>
</evidence>
<feature type="transmembrane region" description="Helical" evidence="9">
    <location>
        <begin position="1868"/>
        <end position="1887"/>
    </location>
</feature>
<feature type="compositionally biased region" description="Basic and acidic residues" evidence="8">
    <location>
        <begin position="985"/>
        <end position="1017"/>
    </location>
</feature>
<dbReference type="PANTHER" id="PTHR10877:SF194">
    <property type="entry name" value="LOCATION OF VULVA DEFECTIVE 1"/>
    <property type="match status" value="1"/>
</dbReference>
<feature type="transmembrane region" description="Helical" evidence="9">
    <location>
        <begin position="1509"/>
        <end position="1535"/>
    </location>
</feature>
<feature type="compositionally biased region" description="Polar residues" evidence="8">
    <location>
        <begin position="849"/>
        <end position="866"/>
    </location>
</feature>
<dbReference type="PANTHER" id="PTHR10877">
    <property type="entry name" value="POLYCYSTIN FAMILY MEMBER"/>
    <property type="match status" value="1"/>
</dbReference>
<dbReference type="Gene3D" id="1.10.287.70">
    <property type="match status" value="1"/>
</dbReference>
<feature type="compositionally biased region" description="Basic and acidic residues" evidence="8">
    <location>
        <begin position="1070"/>
        <end position="1086"/>
    </location>
</feature>
<comment type="caution">
    <text evidence="11">The sequence shown here is derived from an EMBL/GenBank/DDBJ whole genome shotgun (WGS) entry which is preliminary data.</text>
</comment>
<reference evidence="11" key="1">
    <citation type="journal article" date="2023" name="G3 (Bethesda)">
        <title>A reference genome for the long-term kleptoplast-retaining sea slug Elysia crispata morphotype clarki.</title>
        <authorList>
            <person name="Eastman K.E."/>
            <person name="Pendleton A.L."/>
            <person name="Shaikh M.A."/>
            <person name="Suttiyut T."/>
            <person name="Ogas R."/>
            <person name="Tomko P."/>
            <person name="Gavelis G."/>
            <person name="Widhalm J.R."/>
            <person name="Wisecaver J.H."/>
        </authorList>
    </citation>
    <scope>NUCLEOTIDE SEQUENCE</scope>
    <source>
        <strain evidence="11">ECLA1</strain>
    </source>
</reference>
<dbReference type="InterPro" id="IPR013122">
    <property type="entry name" value="PKD1_2_channel"/>
</dbReference>
<keyword evidence="4" id="KW-0732">Signal</keyword>
<evidence type="ECO:0000256" key="7">
    <source>
        <dbReference type="PROSITE-ProRule" id="PRU00152"/>
    </source>
</evidence>
<evidence type="ECO:0000313" key="11">
    <source>
        <dbReference type="EMBL" id="KAK3735764.1"/>
    </source>
</evidence>
<feature type="compositionally biased region" description="Basic and acidic residues" evidence="8">
    <location>
        <begin position="1212"/>
        <end position="1230"/>
    </location>
</feature>
<feature type="region of interest" description="Disordered" evidence="8">
    <location>
        <begin position="1381"/>
        <end position="1418"/>
    </location>
</feature>
<feature type="region of interest" description="Disordered" evidence="8">
    <location>
        <begin position="975"/>
        <end position="1089"/>
    </location>
</feature>
<comment type="caution">
    <text evidence="7">Lacks conserved residue(s) required for the propagation of feature annotation.</text>
</comment>